<comment type="similarity">
    <text evidence="16">Belongs to the G-protein coupled receptor 1 family.</text>
</comment>
<dbReference type="InterPro" id="IPR004070">
    <property type="entry name" value="Chemokine_CXCR3"/>
</dbReference>
<keyword evidence="9 16" id="KW-0297">G-protein coupled receptor</keyword>
<keyword evidence="12 16" id="KW-0675">Receptor</keyword>
<dbReference type="PRINTS" id="PR01532">
    <property type="entry name" value="CXCCHMKINER3"/>
</dbReference>
<dbReference type="GO" id="GO:0009897">
    <property type="term" value="C:external side of plasma membrane"/>
    <property type="evidence" value="ECO:0007669"/>
    <property type="project" value="TreeGrafter"/>
</dbReference>
<name>A0A3Q3WXR3_MOLML</name>
<evidence type="ECO:0000256" key="6">
    <source>
        <dbReference type="ARBA" id="ARBA00022657"/>
    </source>
</evidence>
<evidence type="ECO:0000313" key="20">
    <source>
        <dbReference type="Proteomes" id="UP000261620"/>
    </source>
</evidence>
<dbReference type="GO" id="GO:0019957">
    <property type="term" value="F:C-C chemokine binding"/>
    <property type="evidence" value="ECO:0007669"/>
    <property type="project" value="TreeGrafter"/>
</dbReference>
<evidence type="ECO:0000256" key="15">
    <source>
        <dbReference type="ARBA" id="ARBA00030908"/>
    </source>
</evidence>
<keyword evidence="7 16" id="KW-0812">Transmembrane</keyword>
<evidence type="ECO:0000256" key="16">
    <source>
        <dbReference type="RuleBase" id="RU000688"/>
    </source>
</evidence>
<evidence type="ECO:0000256" key="13">
    <source>
        <dbReference type="ARBA" id="ARBA00023180"/>
    </source>
</evidence>
<dbReference type="GO" id="GO:0016494">
    <property type="term" value="F:C-X-C chemokine receptor activity"/>
    <property type="evidence" value="ECO:0007669"/>
    <property type="project" value="InterPro"/>
</dbReference>
<dbReference type="PROSITE" id="PS50262">
    <property type="entry name" value="G_PROTEIN_RECEP_F1_2"/>
    <property type="match status" value="1"/>
</dbReference>
<keyword evidence="3" id="KW-1003">Cell membrane</keyword>
<dbReference type="FunFam" id="1.20.1070.10:FF:000159">
    <property type="entry name" value="C-X-C chemokine receptor type 3"/>
    <property type="match status" value="1"/>
</dbReference>
<evidence type="ECO:0000256" key="3">
    <source>
        <dbReference type="ARBA" id="ARBA00022475"/>
    </source>
</evidence>
<evidence type="ECO:0000256" key="17">
    <source>
        <dbReference type="SAM" id="Phobius"/>
    </source>
</evidence>
<feature type="transmembrane region" description="Helical" evidence="17">
    <location>
        <begin position="312"/>
        <end position="331"/>
    </location>
</feature>
<dbReference type="GO" id="GO:0001525">
    <property type="term" value="P:angiogenesis"/>
    <property type="evidence" value="ECO:0007669"/>
    <property type="project" value="UniProtKB-KW"/>
</dbReference>
<proteinExistence type="inferred from homology"/>
<reference evidence="19" key="2">
    <citation type="submission" date="2025-09" db="UniProtKB">
        <authorList>
            <consortium name="Ensembl"/>
        </authorList>
    </citation>
    <scope>IDENTIFICATION</scope>
</reference>
<reference evidence="19" key="1">
    <citation type="submission" date="2025-08" db="UniProtKB">
        <authorList>
            <consortium name="Ensembl"/>
        </authorList>
    </citation>
    <scope>IDENTIFICATION</scope>
</reference>
<protein>
    <recommendedName>
        <fullName evidence="2">C-X-C chemokine receptor type 3</fullName>
    </recommendedName>
    <alternativeName>
        <fullName evidence="15">Interferon-inducible protein 10 receptor</fullName>
    </alternativeName>
</protein>
<evidence type="ECO:0000256" key="5">
    <source>
        <dbReference type="ARBA" id="ARBA00022641"/>
    </source>
</evidence>
<dbReference type="STRING" id="94237.ENSMMOP00000020295"/>
<dbReference type="GO" id="GO:0019722">
    <property type="term" value="P:calcium-mediated signaling"/>
    <property type="evidence" value="ECO:0007669"/>
    <property type="project" value="TreeGrafter"/>
</dbReference>
<dbReference type="GO" id="GO:0016493">
    <property type="term" value="F:C-C chemokine receptor activity"/>
    <property type="evidence" value="ECO:0007669"/>
    <property type="project" value="TreeGrafter"/>
</dbReference>
<dbReference type="GO" id="GO:0007204">
    <property type="term" value="P:positive regulation of cytosolic calcium ion concentration"/>
    <property type="evidence" value="ECO:0007669"/>
    <property type="project" value="TreeGrafter"/>
</dbReference>
<feature type="transmembrane region" description="Helical" evidence="17">
    <location>
        <begin position="260"/>
        <end position="278"/>
    </location>
</feature>
<organism evidence="19 20">
    <name type="scientific">Mola mola</name>
    <name type="common">Ocean sunfish</name>
    <name type="synonym">Tetraodon mola</name>
    <dbReference type="NCBI Taxonomy" id="94237"/>
    <lineage>
        <taxon>Eukaryota</taxon>
        <taxon>Metazoa</taxon>
        <taxon>Chordata</taxon>
        <taxon>Craniata</taxon>
        <taxon>Vertebrata</taxon>
        <taxon>Euteleostomi</taxon>
        <taxon>Actinopterygii</taxon>
        <taxon>Neopterygii</taxon>
        <taxon>Teleostei</taxon>
        <taxon>Neoteleostei</taxon>
        <taxon>Acanthomorphata</taxon>
        <taxon>Eupercaria</taxon>
        <taxon>Tetraodontiformes</taxon>
        <taxon>Molidae</taxon>
        <taxon>Mola</taxon>
    </lineage>
</organism>
<feature type="transmembrane region" description="Helical" evidence="17">
    <location>
        <begin position="166"/>
        <end position="189"/>
    </location>
</feature>
<evidence type="ECO:0000256" key="8">
    <source>
        <dbReference type="ARBA" id="ARBA00022989"/>
    </source>
</evidence>
<feature type="transmembrane region" description="Helical" evidence="17">
    <location>
        <begin position="51"/>
        <end position="76"/>
    </location>
</feature>
<dbReference type="InterPro" id="IPR000355">
    <property type="entry name" value="Chemokine_rcpt"/>
</dbReference>
<evidence type="ECO:0000256" key="1">
    <source>
        <dbReference type="ARBA" id="ARBA00004651"/>
    </source>
</evidence>
<dbReference type="OMA" id="LICISFE"/>
<evidence type="ECO:0000259" key="18">
    <source>
        <dbReference type="PROSITE" id="PS50262"/>
    </source>
</evidence>
<dbReference type="Gene3D" id="1.20.1070.10">
    <property type="entry name" value="Rhodopsin 7-helix transmembrane proteins"/>
    <property type="match status" value="1"/>
</dbReference>
<keyword evidence="5" id="KW-0765">Sulfation</keyword>
<keyword evidence="14 16" id="KW-0807">Transducer</keyword>
<dbReference type="PANTHER" id="PTHR10489:SF671">
    <property type="entry name" value="C-X-C CHEMOKINE RECEPTOR TYPE 3"/>
    <property type="match status" value="1"/>
</dbReference>
<dbReference type="Ensembl" id="ENSMMOT00000020629.1">
    <property type="protein sequence ID" value="ENSMMOP00000020295.1"/>
    <property type="gene ID" value="ENSMMOG00000015414.1"/>
</dbReference>
<keyword evidence="13" id="KW-0325">Glycoprotein</keyword>
<evidence type="ECO:0000256" key="4">
    <source>
        <dbReference type="ARBA" id="ARBA00022500"/>
    </source>
</evidence>
<feature type="transmembrane region" description="Helical" evidence="17">
    <location>
        <begin position="127"/>
        <end position="146"/>
    </location>
</feature>
<evidence type="ECO:0000313" key="19">
    <source>
        <dbReference type="Ensembl" id="ENSMMOP00000020295.1"/>
    </source>
</evidence>
<dbReference type="AlphaFoldDB" id="A0A3Q3WXR3"/>
<dbReference type="GO" id="GO:0002685">
    <property type="term" value="P:regulation of leukocyte migration"/>
    <property type="evidence" value="ECO:0007669"/>
    <property type="project" value="InterPro"/>
</dbReference>
<accession>A0A3Q3WXR3</accession>
<dbReference type="InterPro" id="IPR017452">
    <property type="entry name" value="GPCR_Rhodpsn_7TM"/>
</dbReference>
<sequence length="375" mass="42407">MDNITTSKEELQNFLNDLYSTNYSYDNESYDDCCDGGDVCDLSTGVHFGAIFIPILYSVAFVVGVLGNGLLLLVLVKSRKAWSVTDTFILHLSVADVLLLVTLPLWAAQASQVDGWTFGTPLCKITGAVFMINFYCGIFLLACISLDRYLSIVHATQMYSRRNPWVVRFSCLAVWLFSLLLSIPDLIFFEAVRDDRQRKTECIRNYFRFDALSVPKWRMASRLLYHTVGFMLPSAVLVFCYSCILLQLRCGSQGHQKQKAVRVIVALVLVFFLCWTPYNITLVVDTLQLNSYSNNCEINISLNKAMITTSSLGYLHCSLNPILYAFVGVKFRRQLLDILRYLGCKLKTSAKLHSASSHRRSSYWSETADSHSVAI</sequence>
<keyword evidence="6" id="KW-0037">Angiogenesis</keyword>
<dbReference type="PRINTS" id="PR00237">
    <property type="entry name" value="GPCRRHODOPSN"/>
</dbReference>
<evidence type="ECO:0000256" key="11">
    <source>
        <dbReference type="ARBA" id="ARBA00023157"/>
    </source>
</evidence>
<feature type="domain" description="G-protein coupled receptors family 1 profile" evidence="18">
    <location>
        <begin position="67"/>
        <end position="324"/>
    </location>
</feature>
<keyword evidence="10 17" id="KW-0472">Membrane</keyword>
<dbReference type="Proteomes" id="UP000261620">
    <property type="component" value="Unplaced"/>
</dbReference>
<evidence type="ECO:0000256" key="10">
    <source>
        <dbReference type="ARBA" id="ARBA00023136"/>
    </source>
</evidence>
<dbReference type="SUPFAM" id="SSF81321">
    <property type="entry name" value="Family A G protein-coupled receptor-like"/>
    <property type="match status" value="1"/>
</dbReference>
<dbReference type="GO" id="GO:0006955">
    <property type="term" value="P:immune response"/>
    <property type="evidence" value="ECO:0007669"/>
    <property type="project" value="TreeGrafter"/>
</dbReference>
<dbReference type="PANTHER" id="PTHR10489">
    <property type="entry name" value="CELL ADHESION MOLECULE"/>
    <property type="match status" value="1"/>
</dbReference>
<dbReference type="CDD" id="cd15180">
    <property type="entry name" value="7tmA_CXCR3"/>
    <property type="match status" value="1"/>
</dbReference>
<feature type="transmembrane region" description="Helical" evidence="17">
    <location>
        <begin position="223"/>
        <end position="248"/>
    </location>
</feature>
<dbReference type="GO" id="GO:0060326">
    <property type="term" value="P:cell chemotaxis"/>
    <property type="evidence" value="ECO:0007669"/>
    <property type="project" value="TreeGrafter"/>
</dbReference>
<dbReference type="Pfam" id="PF00001">
    <property type="entry name" value="7tm_1"/>
    <property type="match status" value="1"/>
</dbReference>
<evidence type="ECO:0000256" key="14">
    <source>
        <dbReference type="ARBA" id="ARBA00023224"/>
    </source>
</evidence>
<dbReference type="PROSITE" id="PS00237">
    <property type="entry name" value="G_PROTEIN_RECEP_F1_1"/>
    <property type="match status" value="1"/>
</dbReference>
<comment type="subcellular location">
    <subcellularLocation>
        <location evidence="1">Cell membrane</location>
        <topology evidence="1">Multi-pass membrane protein</topology>
    </subcellularLocation>
</comment>
<evidence type="ECO:0000256" key="7">
    <source>
        <dbReference type="ARBA" id="ARBA00022692"/>
    </source>
</evidence>
<keyword evidence="8 17" id="KW-1133">Transmembrane helix</keyword>
<feature type="transmembrane region" description="Helical" evidence="17">
    <location>
        <begin position="88"/>
        <end position="107"/>
    </location>
</feature>
<dbReference type="InterPro" id="IPR050119">
    <property type="entry name" value="CCR1-9-like"/>
</dbReference>
<keyword evidence="20" id="KW-1185">Reference proteome</keyword>
<evidence type="ECO:0000256" key="12">
    <source>
        <dbReference type="ARBA" id="ARBA00023170"/>
    </source>
</evidence>
<dbReference type="GO" id="GO:0006954">
    <property type="term" value="P:inflammatory response"/>
    <property type="evidence" value="ECO:0007669"/>
    <property type="project" value="InterPro"/>
</dbReference>
<evidence type="ECO:0000256" key="9">
    <source>
        <dbReference type="ARBA" id="ARBA00023040"/>
    </source>
</evidence>
<keyword evidence="11" id="KW-1015">Disulfide bond</keyword>
<evidence type="ECO:0000256" key="2">
    <source>
        <dbReference type="ARBA" id="ARBA00020038"/>
    </source>
</evidence>
<keyword evidence="4" id="KW-0145">Chemotaxis</keyword>
<dbReference type="PRINTS" id="PR00657">
    <property type="entry name" value="CCCHEMOKINER"/>
</dbReference>
<dbReference type="InterPro" id="IPR000276">
    <property type="entry name" value="GPCR_Rhodpsn"/>
</dbReference>